<evidence type="ECO:0000313" key="1">
    <source>
        <dbReference type="EMBL" id="KAJ2955421.1"/>
    </source>
</evidence>
<gene>
    <name evidence="1" type="ORF">NQ176_g11401</name>
</gene>
<sequence length="173" mass="18024">MNRFITASIAFATAVRTASCSRAPSMVYGFESLVPSTELKWSPCFDDFSCTRLQVPLDYANPGLGTTSIAFIKLPGKNATASSPSIVFIPGGPGGSGVDLLLGSRDLAGLAFAAQAWTASPATKTHGLPFSACTELAPPTFHPRPLRSSTTLPPSLETGATMPSPTTRRTGTM</sequence>
<name>A0ACC1MBF8_9HYPO</name>
<reference evidence="1" key="1">
    <citation type="submission" date="2022-08" db="EMBL/GenBank/DDBJ databases">
        <title>Genome Sequence of Lecanicillium fungicola.</title>
        <authorList>
            <person name="Buettner E."/>
        </authorList>
    </citation>
    <scope>NUCLEOTIDE SEQUENCE</scope>
    <source>
        <strain evidence="1">Babe33</strain>
    </source>
</reference>
<dbReference type="EMBL" id="JANJQO010003865">
    <property type="protein sequence ID" value="KAJ2955421.1"/>
    <property type="molecule type" value="Genomic_DNA"/>
</dbReference>
<evidence type="ECO:0000313" key="2">
    <source>
        <dbReference type="Proteomes" id="UP001143910"/>
    </source>
</evidence>
<accession>A0ACC1MBF8</accession>
<proteinExistence type="predicted"/>
<comment type="caution">
    <text evidence="1">The sequence shown here is derived from an EMBL/GenBank/DDBJ whole genome shotgun (WGS) entry which is preliminary data.</text>
</comment>
<keyword evidence="2" id="KW-1185">Reference proteome</keyword>
<organism evidence="1 2">
    <name type="scientific">Zarea fungicola</name>
    <dbReference type="NCBI Taxonomy" id="93591"/>
    <lineage>
        <taxon>Eukaryota</taxon>
        <taxon>Fungi</taxon>
        <taxon>Dikarya</taxon>
        <taxon>Ascomycota</taxon>
        <taxon>Pezizomycotina</taxon>
        <taxon>Sordariomycetes</taxon>
        <taxon>Hypocreomycetidae</taxon>
        <taxon>Hypocreales</taxon>
        <taxon>Cordycipitaceae</taxon>
        <taxon>Zarea</taxon>
    </lineage>
</organism>
<protein>
    <submittedName>
        <fullName evidence="1">Uncharacterized protein</fullName>
    </submittedName>
</protein>
<dbReference type="Proteomes" id="UP001143910">
    <property type="component" value="Unassembled WGS sequence"/>
</dbReference>